<evidence type="ECO:0000256" key="1">
    <source>
        <dbReference type="PROSITE-ProRule" id="PRU00169"/>
    </source>
</evidence>
<dbReference type="Gene3D" id="3.40.50.2300">
    <property type="match status" value="1"/>
</dbReference>
<dbReference type="Pfam" id="PF00072">
    <property type="entry name" value="Response_reg"/>
    <property type="match status" value="1"/>
</dbReference>
<reference evidence="4" key="1">
    <citation type="journal article" date="2014" name="Int. J. Syst. Evol. Microbiol.">
        <title>Complete genome sequence of Corynebacterium casei LMG S-19264T (=DSM 44701T), isolated from a smear-ripened cheese.</title>
        <authorList>
            <consortium name="US DOE Joint Genome Institute (JGI-PGF)"/>
            <person name="Walter F."/>
            <person name="Albersmeier A."/>
            <person name="Kalinowski J."/>
            <person name="Ruckert C."/>
        </authorList>
    </citation>
    <scope>NUCLEOTIDE SEQUENCE</scope>
    <source>
        <strain evidence="4">CGMCC 1.15290</strain>
    </source>
</reference>
<dbReference type="SMART" id="SM00448">
    <property type="entry name" value="REC"/>
    <property type="match status" value="1"/>
</dbReference>
<gene>
    <name evidence="4" type="ORF">GCM10011379_27810</name>
</gene>
<evidence type="ECO:0000313" key="4">
    <source>
        <dbReference type="EMBL" id="GGH69977.1"/>
    </source>
</evidence>
<keyword evidence="5" id="KW-1185">Reference proteome</keyword>
<dbReference type="EMBL" id="BMIB01000003">
    <property type="protein sequence ID" value="GGH69977.1"/>
    <property type="molecule type" value="Genomic_DNA"/>
</dbReference>
<feature type="domain" description="HTH LytTR-type" evidence="3">
    <location>
        <begin position="140"/>
        <end position="208"/>
    </location>
</feature>
<reference evidence="4" key="2">
    <citation type="submission" date="2020-09" db="EMBL/GenBank/DDBJ databases">
        <authorList>
            <person name="Sun Q."/>
            <person name="Zhou Y."/>
        </authorList>
    </citation>
    <scope>NUCLEOTIDE SEQUENCE</scope>
    <source>
        <strain evidence="4">CGMCC 1.15290</strain>
    </source>
</reference>
<dbReference type="GO" id="GO:0003677">
    <property type="term" value="F:DNA binding"/>
    <property type="evidence" value="ECO:0007669"/>
    <property type="project" value="UniProtKB-KW"/>
</dbReference>
<name>A0A917MWE2_9BACT</name>
<feature type="modified residue" description="4-aspartylphosphate" evidence="1">
    <location>
        <position position="57"/>
    </location>
</feature>
<dbReference type="InterPro" id="IPR001789">
    <property type="entry name" value="Sig_transdc_resp-reg_receiver"/>
</dbReference>
<keyword evidence="4" id="KW-0238">DNA-binding</keyword>
<comment type="caution">
    <text evidence="4">The sequence shown here is derived from an EMBL/GenBank/DDBJ whole genome shotgun (WGS) entry which is preliminary data.</text>
</comment>
<evidence type="ECO:0000259" key="2">
    <source>
        <dbReference type="PROSITE" id="PS50110"/>
    </source>
</evidence>
<accession>A0A917MWE2</accession>
<dbReference type="Gene3D" id="2.40.50.1020">
    <property type="entry name" value="LytTr DNA-binding domain"/>
    <property type="match status" value="1"/>
</dbReference>
<evidence type="ECO:0000259" key="3">
    <source>
        <dbReference type="PROSITE" id="PS50930"/>
    </source>
</evidence>
<dbReference type="InterPro" id="IPR007492">
    <property type="entry name" value="LytTR_DNA-bd_dom"/>
</dbReference>
<protein>
    <submittedName>
        <fullName evidence="4">DNA-binding response regulator</fullName>
    </submittedName>
</protein>
<dbReference type="SUPFAM" id="SSF52172">
    <property type="entry name" value="CheY-like"/>
    <property type="match status" value="1"/>
</dbReference>
<dbReference type="RefSeq" id="WP_188953214.1">
    <property type="nucleotide sequence ID" value="NZ_BMIB01000003.1"/>
</dbReference>
<dbReference type="AlphaFoldDB" id="A0A917MWE2"/>
<dbReference type="SMART" id="SM00850">
    <property type="entry name" value="LytTR"/>
    <property type="match status" value="1"/>
</dbReference>
<proteinExistence type="predicted"/>
<sequence>MKTLKCIAIDDEPLALNLVCKFITQTPFLELTGKYKNAITVLQDAKVLQEADLVFMDIHMPDLDGIELAKMIKALQGDAAPRLVFTTAYNQYAIEGYKVEALDYLLKPFSYDDFLRVALKAKAQLEKAVVAAPVAEPDSIFFKVEYRWIKVLFAEILYIEGVKDYVKVHLANGKNIITLNSLKNLEAKLPPNQFMRLNRSAIVALSKITAVTKTSVQIQELVIPVGENYREAFAAFLKDWIE</sequence>
<keyword evidence="1" id="KW-0597">Phosphoprotein</keyword>
<dbReference type="Pfam" id="PF04397">
    <property type="entry name" value="LytTR"/>
    <property type="match status" value="1"/>
</dbReference>
<organism evidence="4 5">
    <name type="scientific">Filimonas zeae</name>
    <dbReference type="NCBI Taxonomy" id="1737353"/>
    <lineage>
        <taxon>Bacteria</taxon>
        <taxon>Pseudomonadati</taxon>
        <taxon>Bacteroidota</taxon>
        <taxon>Chitinophagia</taxon>
        <taxon>Chitinophagales</taxon>
        <taxon>Chitinophagaceae</taxon>
        <taxon>Filimonas</taxon>
    </lineage>
</organism>
<feature type="domain" description="Response regulatory" evidence="2">
    <location>
        <begin position="5"/>
        <end position="122"/>
    </location>
</feature>
<dbReference type="PROSITE" id="PS50930">
    <property type="entry name" value="HTH_LYTTR"/>
    <property type="match status" value="1"/>
</dbReference>
<dbReference type="GO" id="GO:0000156">
    <property type="term" value="F:phosphorelay response regulator activity"/>
    <property type="evidence" value="ECO:0007669"/>
    <property type="project" value="InterPro"/>
</dbReference>
<dbReference type="PROSITE" id="PS50110">
    <property type="entry name" value="RESPONSE_REGULATORY"/>
    <property type="match status" value="1"/>
</dbReference>
<dbReference type="InterPro" id="IPR046947">
    <property type="entry name" value="LytR-like"/>
</dbReference>
<dbReference type="PANTHER" id="PTHR37299">
    <property type="entry name" value="TRANSCRIPTIONAL REGULATOR-RELATED"/>
    <property type="match status" value="1"/>
</dbReference>
<dbReference type="PANTHER" id="PTHR37299:SF1">
    <property type="entry name" value="STAGE 0 SPORULATION PROTEIN A HOMOLOG"/>
    <property type="match status" value="1"/>
</dbReference>
<dbReference type="InterPro" id="IPR011006">
    <property type="entry name" value="CheY-like_superfamily"/>
</dbReference>
<evidence type="ECO:0000313" key="5">
    <source>
        <dbReference type="Proteomes" id="UP000627292"/>
    </source>
</evidence>
<dbReference type="Proteomes" id="UP000627292">
    <property type="component" value="Unassembled WGS sequence"/>
</dbReference>